<evidence type="ECO:0000313" key="2">
    <source>
        <dbReference type="EMBL" id="KAK2665077.1"/>
    </source>
</evidence>
<dbReference type="Pfam" id="PF13966">
    <property type="entry name" value="zf-RVT"/>
    <property type="match status" value="1"/>
</dbReference>
<protein>
    <recommendedName>
        <fullName evidence="1">Reverse transcriptase zinc-binding domain-containing protein</fullName>
    </recommendedName>
</protein>
<evidence type="ECO:0000313" key="3">
    <source>
        <dbReference type="Proteomes" id="UP001280121"/>
    </source>
</evidence>
<evidence type="ECO:0000259" key="1">
    <source>
        <dbReference type="Pfam" id="PF13966"/>
    </source>
</evidence>
<reference evidence="2" key="1">
    <citation type="journal article" date="2023" name="Plant J.">
        <title>Genome sequences and population genomics provide insights into the demographic history, inbreeding, and mutation load of two 'living fossil' tree species of Dipteronia.</title>
        <authorList>
            <person name="Feng Y."/>
            <person name="Comes H.P."/>
            <person name="Chen J."/>
            <person name="Zhu S."/>
            <person name="Lu R."/>
            <person name="Zhang X."/>
            <person name="Li P."/>
            <person name="Qiu J."/>
            <person name="Olsen K.M."/>
            <person name="Qiu Y."/>
        </authorList>
    </citation>
    <scope>NUCLEOTIDE SEQUENCE</scope>
    <source>
        <strain evidence="2">KIB01</strain>
    </source>
</reference>
<comment type="caution">
    <text evidence="2">The sequence shown here is derived from an EMBL/GenBank/DDBJ whole genome shotgun (WGS) entry which is preliminary data.</text>
</comment>
<dbReference type="EMBL" id="JANJYI010000001">
    <property type="protein sequence ID" value="KAK2665077.1"/>
    <property type="molecule type" value="Genomic_DNA"/>
</dbReference>
<dbReference type="Proteomes" id="UP001280121">
    <property type="component" value="Unassembled WGS sequence"/>
</dbReference>
<dbReference type="InterPro" id="IPR026960">
    <property type="entry name" value="RVT-Znf"/>
</dbReference>
<accession>A0AAD9XT76</accession>
<name>A0AAD9XT76_9ROSI</name>
<feature type="domain" description="Reverse transcriptase zinc-binding" evidence="1">
    <location>
        <begin position="2"/>
        <end position="95"/>
    </location>
</feature>
<dbReference type="AlphaFoldDB" id="A0AAD9XT76"/>
<proteinExistence type="predicted"/>
<gene>
    <name evidence="2" type="ORF">Ddye_003651</name>
</gene>
<sequence length="135" mass="15318">MFSVKSVYKVALTDQLSGQASCSYGSLSWWKKLWNLKLPSKTKFFGWKACKEILPTRLLLCNRGLVESALCPFCGVEPESVEHSLWRCKRVVSHWRSWALFPDINKLCGGCFLDKVLWISSVGSKKVVARFLVTA</sequence>
<keyword evidence="3" id="KW-1185">Reference proteome</keyword>
<organism evidence="2 3">
    <name type="scientific">Dipteronia dyeriana</name>
    <dbReference type="NCBI Taxonomy" id="168575"/>
    <lineage>
        <taxon>Eukaryota</taxon>
        <taxon>Viridiplantae</taxon>
        <taxon>Streptophyta</taxon>
        <taxon>Embryophyta</taxon>
        <taxon>Tracheophyta</taxon>
        <taxon>Spermatophyta</taxon>
        <taxon>Magnoliopsida</taxon>
        <taxon>eudicotyledons</taxon>
        <taxon>Gunneridae</taxon>
        <taxon>Pentapetalae</taxon>
        <taxon>rosids</taxon>
        <taxon>malvids</taxon>
        <taxon>Sapindales</taxon>
        <taxon>Sapindaceae</taxon>
        <taxon>Hippocastanoideae</taxon>
        <taxon>Acereae</taxon>
        <taxon>Dipteronia</taxon>
    </lineage>
</organism>